<evidence type="ECO:0000259" key="2">
    <source>
        <dbReference type="Pfam" id="PF00296"/>
    </source>
</evidence>
<dbReference type="Pfam" id="PF00296">
    <property type="entry name" value="Bac_luciferase"/>
    <property type="match status" value="1"/>
</dbReference>
<dbReference type="Proteomes" id="UP000324760">
    <property type="component" value="Chromosome"/>
</dbReference>
<evidence type="ECO:0000313" key="4">
    <source>
        <dbReference type="Proteomes" id="UP000324760"/>
    </source>
</evidence>
<dbReference type="Gene3D" id="3.20.20.30">
    <property type="entry name" value="Luciferase-like domain"/>
    <property type="match status" value="1"/>
</dbReference>
<dbReference type="RefSeq" id="WP_138987570.1">
    <property type="nucleotide sequence ID" value="NZ_CP043869.1"/>
</dbReference>
<dbReference type="AlphaFoldDB" id="A0A5P1RBW8"/>
<dbReference type="EMBL" id="CP043869">
    <property type="protein sequence ID" value="QEQ97120.1"/>
    <property type="molecule type" value="Genomic_DNA"/>
</dbReference>
<dbReference type="InterPro" id="IPR019949">
    <property type="entry name" value="CmoO-like"/>
</dbReference>
<dbReference type="InterPro" id="IPR011251">
    <property type="entry name" value="Luciferase-like_dom"/>
</dbReference>
<dbReference type="GO" id="GO:0005829">
    <property type="term" value="C:cytosol"/>
    <property type="evidence" value="ECO:0007669"/>
    <property type="project" value="TreeGrafter"/>
</dbReference>
<organism evidence="3 4">
    <name type="scientific">Neptunomonas concharum</name>
    <dbReference type="NCBI Taxonomy" id="1031538"/>
    <lineage>
        <taxon>Bacteria</taxon>
        <taxon>Pseudomonadati</taxon>
        <taxon>Pseudomonadota</taxon>
        <taxon>Gammaproteobacteria</taxon>
        <taxon>Oceanospirillales</taxon>
        <taxon>Oceanospirillaceae</taxon>
        <taxon>Neptunomonas</taxon>
    </lineage>
</organism>
<proteinExistence type="predicted"/>
<feature type="domain" description="Luciferase-like" evidence="2">
    <location>
        <begin position="22"/>
        <end position="308"/>
    </location>
</feature>
<dbReference type="OrthoDB" id="9780518at2"/>
<dbReference type="NCBIfam" id="TIGR03558">
    <property type="entry name" value="oxido_grp_1"/>
    <property type="match status" value="1"/>
</dbReference>
<evidence type="ECO:0000256" key="1">
    <source>
        <dbReference type="ARBA" id="ARBA00007789"/>
    </source>
</evidence>
<dbReference type="SUPFAM" id="SSF51679">
    <property type="entry name" value="Bacterial luciferase-like"/>
    <property type="match status" value="1"/>
</dbReference>
<dbReference type="InterPro" id="IPR036661">
    <property type="entry name" value="Luciferase-like_sf"/>
</dbReference>
<comment type="similarity">
    <text evidence="1">To bacterial alkanal monooxygenase alpha and beta chains.</text>
</comment>
<accession>A0A5P1RBW8</accession>
<sequence length="342" mass="37465">MTYQLTVVDQSPVQLGTAGADQAPTLSAQLAKACDQWGYQRYWLAEHHNSNSFAGPCPEVLISHIASITKEIRVGSGGVMLANHNPYKVAEQFRMLETLFPGRIDLGIGRAPGGDGVASQALAYPYRPDNGQRYAEQTQLLCGFLRDGFADSHAFSDLKVMPDDQPCPELWMLGTSGGSAAFAGQMGMKMSLGLFISPGDQTVAIMREYQRAFRESGHAGEPQTMITVSALCAPTREEALYLAAPQALWKVMAFRHGVRNPWLSPEEALNQLKTLPLSDQRYFDELINSVLLGSPDECAEQLAALTQYWGTNEIGLVTVTHDYESRKRSYELMAQAAGIIDV</sequence>
<evidence type="ECO:0000313" key="3">
    <source>
        <dbReference type="EMBL" id="QEQ97120.1"/>
    </source>
</evidence>
<dbReference type="InterPro" id="IPR050766">
    <property type="entry name" value="Bact_Lucif_Oxidored"/>
</dbReference>
<gene>
    <name evidence="3" type="ORF">F0U83_10580</name>
</gene>
<name>A0A5P1RBW8_9GAMM</name>
<reference evidence="3 4" key="1">
    <citation type="journal article" date="2019" name="Biochem. Eng. J.">
        <title>Metabolic engineering of the marine bacteria Neptunomonas concharum for the production of acetoin and meso-2,3-butanediol from acetate.</title>
        <authorList>
            <person name="Li W."/>
            <person name="Pu N."/>
            <person name="Liu C.-X."/>
            <person name="Yuan Q.-P."/>
            <person name="Li Z.-J."/>
        </authorList>
    </citation>
    <scope>NUCLEOTIDE SEQUENCE [LARGE SCALE GENOMIC DNA]</scope>
    <source>
        <strain evidence="3 4">JCM17730</strain>
    </source>
</reference>
<dbReference type="KEGG" id="ncu:F0U83_10580"/>
<dbReference type="PANTHER" id="PTHR30137">
    <property type="entry name" value="LUCIFERASE-LIKE MONOOXYGENASE"/>
    <property type="match status" value="1"/>
</dbReference>
<dbReference type="PANTHER" id="PTHR30137:SF20">
    <property type="entry name" value="N-ACETYL-S-ALKYLCYSTEINE MONOOXYGENASE"/>
    <property type="match status" value="1"/>
</dbReference>
<keyword evidence="4" id="KW-1185">Reference proteome</keyword>
<dbReference type="GO" id="GO:0016705">
    <property type="term" value="F:oxidoreductase activity, acting on paired donors, with incorporation or reduction of molecular oxygen"/>
    <property type="evidence" value="ECO:0007669"/>
    <property type="project" value="InterPro"/>
</dbReference>
<protein>
    <submittedName>
        <fullName evidence="3">LLM class flavin-dependent oxidoreductase</fullName>
    </submittedName>
</protein>